<gene>
    <name evidence="4" type="ORF">ABEB36_002348</name>
</gene>
<dbReference type="Pfam" id="PF07743">
    <property type="entry name" value="HSCB_C"/>
    <property type="match status" value="1"/>
</dbReference>
<dbReference type="Proteomes" id="UP001566132">
    <property type="component" value="Unassembled WGS sequence"/>
</dbReference>
<organism evidence="4 5">
    <name type="scientific">Hypothenemus hampei</name>
    <name type="common">Coffee berry borer</name>
    <dbReference type="NCBI Taxonomy" id="57062"/>
    <lineage>
        <taxon>Eukaryota</taxon>
        <taxon>Metazoa</taxon>
        <taxon>Ecdysozoa</taxon>
        <taxon>Arthropoda</taxon>
        <taxon>Hexapoda</taxon>
        <taxon>Insecta</taxon>
        <taxon>Pterygota</taxon>
        <taxon>Neoptera</taxon>
        <taxon>Endopterygota</taxon>
        <taxon>Coleoptera</taxon>
        <taxon>Polyphaga</taxon>
        <taxon>Cucujiformia</taxon>
        <taxon>Curculionidae</taxon>
        <taxon>Scolytinae</taxon>
        <taxon>Hypothenemus</taxon>
    </lineage>
</organism>
<proteinExistence type="inferred from homology"/>
<comment type="caution">
    <text evidence="4">The sequence shown here is derived from an EMBL/GenBank/DDBJ whole genome shotgun (WGS) entry which is preliminary data.</text>
</comment>
<keyword evidence="2" id="KW-0143">Chaperone</keyword>
<dbReference type="CDD" id="cd06257">
    <property type="entry name" value="DnaJ"/>
    <property type="match status" value="1"/>
</dbReference>
<comment type="similarity">
    <text evidence="1">Belongs to the HscB family.</text>
</comment>
<dbReference type="InterPro" id="IPR009073">
    <property type="entry name" value="HscB_oligo_C"/>
</dbReference>
<dbReference type="InterPro" id="IPR004640">
    <property type="entry name" value="HscB"/>
</dbReference>
<dbReference type="InterPro" id="IPR036869">
    <property type="entry name" value="J_dom_sf"/>
</dbReference>
<accession>A0ABD1F5F7</accession>
<dbReference type="NCBIfam" id="TIGR00714">
    <property type="entry name" value="hscB"/>
    <property type="match status" value="1"/>
</dbReference>
<dbReference type="PANTHER" id="PTHR14021:SF15">
    <property type="entry name" value="IRON-SULFUR CLUSTER CO-CHAPERONE PROTEIN HSCB"/>
    <property type="match status" value="1"/>
</dbReference>
<dbReference type="PANTHER" id="PTHR14021">
    <property type="entry name" value="IRON-SULFUR CLUSTER CO-CHAPERONE PROTEIN HSCB"/>
    <property type="match status" value="1"/>
</dbReference>
<sequence>MFVFNRIRTFYKVTNCKCKFNYHTLNNPTTSLIKKYPYSMNNFASQRSDSKQCWKCGLERKNTENLFCKECNALQNPVEPNNYFKLFSLEEEFNIDSKQLHNIYRKLQSYLHPDKFSNKSDEEKEISANYSSLINKAYNNLQVPLKRAVHLLQLKGNKLNEDQKIDDPDFLMEMMELNEEFDDTDDVNKLKDLDIKNKNQLENIVKQIDECFKEGNLTQAKFYVIKMKYYASLNNRINARLRELGIVD</sequence>
<dbReference type="Gene3D" id="1.20.1280.20">
    <property type="entry name" value="HscB, C-terminal domain"/>
    <property type="match status" value="1"/>
</dbReference>
<evidence type="ECO:0000256" key="2">
    <source>
        <dbReference type="ARBA" id="ARBA00023186"/>
    </source>
</evidence>
<evidence type="ECO:0000259" key="3">
    <source>
        <dbReference type="PROSITE" id="PS50076"/>
    </source>
</evidence>
<dbReference type="PROSITE" id="PS50076">
    <property type="entry name" value="DNAJ_2"/>
    <property type="match status" value="1"/>
</dbReference>
<dbReference type="SUPFAM" id="SSF46565">
    <property type="entry name" value="Chaperone J-domain"/>
    <property type="match status" value="1"/>
</dbReference>
<dbReference type="EMBL" id="JBDJPC010000002">
    <property type="protein sequence ID" value="KAL1512826.1"/>
    <property type="molecule type" value="Genomic_DNA"/>
</dbReference>
<dbReference type="SMART" id="SM00271">
    <property type="entry name" value="DnaJ"/>
    <property type="match status" value="1"/>
</dbReference>
<protein>
    <recommendedName>
        <fullName evidence="3">J domain-containing protein</fullName>
    </recommendedName>
</protein>
<dbReference type="HAMAP" id="MF_00682">
    <property type="entry name" value="HscB"/>
    <property type="match status" value="1"/>
</dbReference>
<dbReference type="InterPro" id="IPR036386">
    <property type="entry name" value="HscB_C_sf"/>
</dbReference>
<dbReference type="Gene3D" id="1.10.287.110">
    <property type="entry name" value="DnaJ domain"/>
    <property type="match status" value="1"/>
</dbReference>
<feature type="domain" description="J" evidence="3">
    <location>
        <begin position="82"/>
        <end position="146"/>
    </location>
</feature>
<name>A0ABD1F5F7_HYPHA</name>
<dbReference type="SUPFAM" id="SSF47144">
    <property type="entry name" value="HSC20 (HSCB), C-terminal oligomerisation domain"/>
    <property type="match status" value="1"/>
</dbReference>
<keyword evidence="5" id="KW-1185">Reference proteome</keyword>
<reference evidence="4 5" key="1">
    <citation type="submission" date="2024-05" db="EMBL/GenBank/DDBJ databases">
        <title>Genetic variation in Jamaican populations of the coffee berry borer (Hypothenemus hampei).</title>
        <authorList>
            <person name="Errbii M."/>
            <person name="Myrie A."/>
        </authorList>
    </citation>
    <scope>NUCLEOTIDE SEQUENCE [LARGE SCALE GENOMIC DNA]</scope>
    <source>
        <strain evidence="4">JA-Hopewell-2020-01-JO</strain>
        <tissue evidence="4">Whole body</tissue>
    </source>
</reference>
<evidence type="ECO:0000313" key="5">
    <source>
        <dbReference type="Proteomes" id="UP001566132"/>
    </source>
</evidence>
<dbReference type="AlphaFoldDB" id="A0ABD1F5F7"/>
<dbReference type="InterPro" id="IPR001623">
    <property type="entry name" value="DnaJ_domain"/>
</dbReference>
<evidence type="ECO:0000256" key="1">
    <source>
        <dbReference type="ARBA" id="ARBA00010476"/>
    </source>
</evidence>
<evidence type="ECO:0000313" key="4">
    <source>
        <dbReference type="EMBL" id="KAL1512826.1"/>
    </source>
</evidence>